<accession>A0A6L8M1S4</accession>
<name>A0A6L8M1S4_9VIBR</name>
<proteinExistence type="predicted"/>
<dbReference type="AlphaFoldDB" id="A0A6L8M1S4"/>
<comment type="caution">
    <text evidence="1">The sequence shown here is derived from an EMBL/GenBank/DDBJ whole genome shotgun (WGS) entry which is preliminary data.</text>
</comment>
<evidence type="ECO:0000313" key="1">
    <source>
        <dbReference type="EMBL" id="MYM61070.1"/>
    </source>
</evidence>
<reference evidence="1 2" key="1">
    <citation type="submission" date="2020-01" db="EMBL/GenBank/DDBJ databases">
        <title>Draft Genome Sequence of Vibrio sp. strain OCN044, Isolated from a Healthy Coral at Palmyra Atoll.</title>
        <authorList>
            <person name="Videau P."/>
            <person name="Loughran R."/>
            <person name="Esquivel A."/>
            <person name="Deadmond M."/>
            <person name="Paddock B.E."/>
            <person name="Saw J.H."/>
            <person name="Ushijima B."/>
        </authorList>
    </citation>
    <scope>NUCLEOTIDE SEQUENCE [LARGE SCALE GENOMIC DNA]</scope>
    <source>
        <strain evidence="1 2">OCN044</strain>
    </source>
</reference>
<gene>
    <name evidence="1" type="ORF">GTG28_17720</name>
</gene>
<protein>
    <submittedName>
        <fullName evidence="1">Uncharacterized protein</fullName>
    </submittedName>
</protein>
<organism evidence="1 2">
    <name type="scientific">Vibrio tetraodonis subsp. pristinus</name>
    <dbReference type="NCBI Taxonomy" id="2695891"/>
    <lineage>
        <taxon>Bacteria</taxon>
        <taxon>Pseudomonadati</taxon>
        <taxon>Pseudomonadota</taxon>
        <taxon>Gammaproteobacteria</taxon>
        <taxon>Vibrionales</taxon>
        <taxon>Vibrionaceae</taxon>
        <taxon>Vibrio</taxon>
    </lineage>
</organism>
<dbReference type="Proteomes" id="UP000478571">
    <property type="component" value="Unassembled WGS sequence"/>
</dbReference>
<dbReference type="EMBL" id="WWEU01000008">
    <property type="protein sequence ID" value="MYM61070.1"/>
    <property type="molecule type" value="Genomic_DNA"/>
</dbReference>
<keyword evidence="2" id="KW-1185">Reference proteome</keyword>
<sequence length="109" mass="12810">MTLVLLSGCASKYQPSPPVEREWIKKQDNVVATPEELKAAKDKCKYDFQMLQLEDIRYQIISNRYLTDVHIRNYSKKYEEILIEATTCMFNLGYVERDKVTTTKKTKHS</sequence>
<evidence type="ECO:0000313" key="2">
    <source>
        <dbReference type="Proteomes" id="UP000478571"/>
    </source>
</evidence>
<dbReference type="RefSeq" id="WP_160932189.1">
    <property type="nucleotide sequence ID" value="NZ_WWEU01000008.1"/>
</dbReference>